<feature type="region of interest" description="Disordered" evidence="1">
    <location>
        <begin position="152"/>
        <end position="185"/>
    </location>
</feature>
<evidence type="ECO:0000256" key="2">
    <source>
        <dbReference type="SAM" id="SignalP"/>
    </source>
</evidence>
<feature type="signal peptide" evidence="2">
    <location>
        <begin position="1"/>
        <end position="20"/>
    </location>
</feature>
<feature type="region of interest" description="Disordered" evidence="1">
    <location>
        <begin position="113"/>
        <end position="140"/>
    </location>
</feature>
<evidence type="ECO:0000313" key="4">
    <source>
        <dbReference type="Proteomes" id="UP001153069"/>
    </source>
</evidence>
<keyword evidence="2" id="KW-0732">Signal</keyword>
<sequence>MVSNLFRLVLLGLFSLAVEGNNRYEIFFSYTMNEQDEDCWGQEAAIRDIVTFPALEEQDELTEVRGRAWRVRTNNGRGNNNRRGLRVRVLNNSNRDVKELEESIRESAQKLITEMSDEDKERVPCLKTDAMPENSNNDESQVPLVFVVMSPVESNGQGNGGDSNPGQGNGGDNPGQSNGLGNGNNRRVEEADVLETSPEGVEGRRLGDKECLDDAKKYCRAGIYYYCDFCCDC</sequence>
<organism evidence="3 4">
    <name type="scientific">Seminavis robusta</name>
    <dbReference type="NCBI Taxonomy" id="568900"/>
    <lineage>
        <taxon>Eukaryota</taxon>
        <taxon>Sar</taxon>
        <taxon>Stramenopiles</taxon>
        <taxon>Ochrophyta</taxon>
        <taxon>Bacillariophyta</taxon>
        <taxon>Bacillariophyceae</taxon>
        <taxon>Bacillariophycidae</taxon>
        <taxon>Naviculales</taxon>
        <taxon>Naviculaceae</taxon>
        <taxon>Seminavis</taxon>
    </lineage>
</organism>
<feature type="chain" id="PRO_5040210995" evidence="2">
    <location>
        <begin position="21"/>
        <end position="233"/>
    </location>
</feature>
<proteinExistence type="predicted"/>
<comment type="caution">
    <text evidence="3">The sequence shown here is derived from an EMBL/GenBank/DDBJ whole genome shotgun (WGS) entry which is preliminary data.</text>
</comment>
<dbReference type="AlphaFoldDB" id="A0A9N8ENT5"/>
<gene>
    <name evidence="3" type="ORF">SEMRO_1301_G260820.1</name>
</gene>
<evidence type="ECO:0000256" key="1">
    <source>
        <dbReference type="SAM" id="MobiDB-lite"/>
    </source>
</evidence>
<reference evidence="3" key="1">
    <citation type="submission" date="2020-06" db="EMBL/GenBank/DDBJ databases">
        <authorList>
            <consortium name="Plant Systems Biology data submission"/>
        </authorList>
    </citation>
    <scope>NUCLEOTIDE SEQUENCE</scope>
    <source>
        <strain evidence="3">D6</strain>
    </source>
</reference>
<accession>A0A9N8ENT5</accession>
<name>A0A9N8ENT5_9STRA</name>
<evidence type="ECO:0000313" key="3">
    <source>
        <dbReference type="EMBL" id="CAB9522424.1"/>
    </source>
</evidence>
<keyword evidence="4" id="KW-1185">Reference proteome</keyword>
<dbReference type="EMBL" id="CAICTM010001299">
    <property type="protein sequence ID" value="CAB9522424.1"/>
    <property type="molecule type" value="Genomic_DNA"/>
</dbReference>
<dbReference type="Proteomes" id="UP001153069">
    <property type="component" value="Unassembled WGS sequence"/>
</dbReference>
<protein>
    <submittedName>
        <fullName evidence="3">Uncharacterized protein</fullName>
    </submittedName>
</protein>
<feature type="compositionally biased region" description="Gly residues" evidence="1">
    <location>
        <begin position="157"/>
        <end position="182"/>
    </location>
</feature>